<proteinExistence type="predicted"/>
<evidence type="ECO:0000256" key="6">
    <source>
        <dbReference type="SAM" id="Phobius"/>
    </source>
</evidence>
<dbReference type="PIRSF" id="PIRSF035875">
    <property type="entry name" value="RNase_BN"/>
    <property type="match status" value="1"/>
</dbReference>
<dbReference type="NCBIfam" id="TIGR00765">
    <property type="entry name" value="yihY_not_rbn"/>
    <property type="match status" value="1"/>
</dbReference>
<feature type="transmembrane region" description="Helical" evidence="6">
    <location>
        <begin position="33"/>
        <end position="60"/>
    </location>
</feature>
<accession>A0A1W6P0L9</accession>
<evidence type="ECO:0000256" key="5">
    <source>
        <dbReference type="ARBA" id="ARBA00023136"/>
    </source>
</evidence>
<dbReference type="Proteomes" id="UP000242447">
    <property type="component" value="Chromosome"/>
</dbReference>
<reference evidence="7 8" key="1">
    <citation type="submission" date="2017-02" db="EMBL/GenBank/DDBJ databases">
        <title>Ketogulonicigenium robustum SPU B003 Genome sequencing and assembly.</title>
        <authorList>
            <person name="Li Y."/>
            <person name="Liu L."/>
            <person name="Wang C."/>
            <person name="Zhang M."/>
            <person name="Zhang T."/>
            <person name="Zhang Y."/>
        </authorList>
    </citation>
    <scope>NUCLEOTIDE SEQUENCE [LARGE SCALE GENOMIC DNA]</scope>
    <source>
        <strain evidence="7 8">SPU_B003</strain>
    </source>
</reference>
<dbReference type="EMBL" id="CP019937">
    <property type="protein sequence ID" value="ARO14817.1"/>
    <property type="molecule type" value="Genomic_DNA"/>
</dbReference>
<keyword evidence="3 6" id="KW-0812">Transmembrane</keyword>
<dbReference type="STRING" id="92947.BVG79_01471"/>
<dbReference type="PANTHER" id="PTHR30213:SF0">
    <property type="entry name" value="UPF0761 MEMBRANE PROTEIN YIHY"/>
    <property type="match status" value="1"/>
</dbReference>
<sequence>MKQLVKVVPLPIRRAFVFLMDVWNRGSGEHVGLIAAGVAFWGVFGLFPALTALIALFGMLADPVVVQNQLAMAREFMPPAAYDLVADQVNRLIAPGPRTLGWATTVSTLVALWSARAGVGALAEGLNAMQGTPARNGFVHTFVAMMMTIALVGIAMIGLLATVIVPLIVVFFDPPGNVATLLNVLRWTLLLTSVLFCLGLLYRYGPQRRRGLRFSWITPGSVIVLGLWLAVSYAFSLYVGNFGNYNEVYGSIGAVIALMMWLYISAYLVLLGGALNAEIAARRGAAVI</sequence>
<evidence type="ECO:0000313" key="8">
    <source>
        <dbReference type="Proteomes" id="UP000242447"/>
    </source>
</evidence>
<evidence type="ECO:0000256" key="4">
    <source>
        <dbReference type="ARBA" id="ARBA00022989"/>
    </source>
</evidence>
<dbReference type="InterPro" id="IPR017039">
    <property type="entry name" value="Virul_fac_BrkB"/>
</dbReference>
<keyword evidence="5 6" id="KW-0472">Membrane</keyword>
<keyword evidence="8" id="KW-1185">Reference proteome</keyword>
<dbReference type="PANTHER" id="PTHR30213">
    <property type="entry name" value="INNER MEMBRANE PROTEIN YHJD"/>
    <property type="match status" value="1"/>
</dbReference>
<dbReference type="RefSeq" id="WP_085786306.1">
    <property type="nucleotide sequence ID" value="NZ_CP019937.1"/>
</dbReference>
<gene>
    <name evidence="7" type="primary">yhjD</name>
    <name evidence="7" type="ORF">BVG79_01471</name>
</gene>
<feature type="transmembrane region" description="Helical" evidence="6">
    <location>
        <begin position="214"/>
        <end position="236"/>
    </location>
</feature>
<feature type="transmembrane region" description="Helical" evidence="6">
    <location>
        <begin position="184"/>
        <end position="202"/>
    </location>
</feature>
<keyword evidence="4 6" id="KW-1133">Transmembrane helix</keyword>
<protein>
    <submittedName>
        <fullName evidence="7">Inner membrane putative BrbK family alternate lipid exporter</fullName>
    </submittedName>
</protein>
<name>A0A1W6P0L9_9RHOB</name>
<organism evidence="7 8">
    <name type="scientific">Ketogulonicigenium robustum</name>
    <dbReference type="NCBI Taxonomy" id="92947"/>
    <lineage>
        <taxon>Bacteria</taxon>
        <taxon>Pseudomonadati</taxon>
        <taxon>Pseudomonadota</taxon>
        <taxon>Alphaproteobacteria</taxon>
        <taxon>Rhodobacterales</taxon>
        <taxon>Roseobacteraceae</taxon>
        <taxon>Ketogulonicigenium</taxon>
    </lineage>
</organism>
<feature type="transmembrane region" description="Helical" evidence="6">
    <location>
        <begin position="248"/>
        <end position="275"/>
    </location>
</feature>
<feature type="transmembrane region" description="Helical" evidence="6">
    <location>
        <begin position="142"/>
        <end position="172"/>
    </location>
</feature>
<evidence type="ECO:0000313" key="7">
    <source>
        <dbReference type="EMBL" id="ARO14817.1"/>
    </source>
</evidence>
<evidence type="ECO:0000256" key="1">
    <source>
        <dbReference type="ARBA" id="ARBA00004651"/>
    </source>
</evidence>
<keyword evidence="2" id="KW-1003">Cell membrane</keyword>
<dbReference type="KEGG" id="kro:BVG79_01471"/>
<evidence type="ECO:0000256" key="2">
    <source>
        <dbReference type="ARBA" id="ARBA00022475"/>
    </source>
</evidence>
<dbReference type="GO" id="GO:0005886">
    <property type="term" value="C:plasma membrane"/>
    <property type="evidence" value="ECO:0007669"/>
    <property type="project" value="UniProtKB-SubCell"/>
</dbReference>
<dbReference type="AlphaFoldDB" id="A0A1W6P0L9"/>
<evidence type="ECO:0000256" key="3">
    <source>
        <dbReference type="ARBA" id="ARBA00022692"/>
    </source>
</evidence>
<comment type="subcellular location">
    <subcellularLocation>
        <location evidence="1">Cell membrane</location>
        <topology evidence="1">Multi-pass membrane protein</topology>
    </subcellularLocation>
</comment>
<dbReference type="Pfam" id="PF03631">
    <property type="entry name" value="Virul_fac_BrkB"/>
    <property type="match status" value="1"/>
</dbReference>
<dbReference type="OrthoDB" id="9781030at2"/>